<dbReference type="EC" id="2.7.1.172" evidence="1"/>
<comment type="similarity">
    <text evidence="3">Belongs to the fructosamine kinase family.</text>
</comment>
<dbReference type="GO" id="GO:0016301">
    <property type="term" value="F:kinase activity"/>
    <property type="evidence" value="ECO:0007669"/>
    <property type="project" value="UniProtKB-UniRule"/>
</dbReference>
<evidence type="ECO:0000256" key="1">
    <source>
        <dbReference type="ARBA" id="ARBA00011961"/>
    </source>
</evidence>
<dbReference type="EMBL" id="JAWDJX010000013">
    <property type="protein sequence ID" value="KAK3054193.1"/>
    <property type="molecule type" value="Genomic_DNA"/>
</dbReference>
<dbReference type="GO" id="GO:0102193">
    <property type="term" value="F:protein-ribulosamine 3-kinase activity"/>
    <property type="evidence" value="ECO:0007669"/>
    <property type="project" value="UniProtKB-EC"/>
</dbReference>
<dbReference type="PANTHER" id="PTHR12149:SF8">
    <property type="entry name" value="PROTEIN-RIBULOSAMINE 3-KINASE"/>
    <property type="match status" value="1"/>
</dbReference>
<accession>A0AAJ0DHH8</accession>
<evidence type="ECO:0000313" key="4">
    <source>
        <dbReference type="EMBL" id="KAK3054193.1"/>
    </source>
</evidence>
<dbReference type="SUPFAM" id="SSF56112">
    <property type="entry name" value="Protein kinase-like (PK-like)"/>
    <property type="match status" value="1"/>
</dbReference>
<comment type="catalytic activity">
    <reaction evidence="2">
        <text>N(6)-D-ribulosyl-L-lysyl-[protein] + ATP = N(6)-(3-O-phospho-D-ribulosyl)-L-lysyl-[protein] + ADP + H(+)</text>
        <dbReference type="Rhea" id="RHEA:48432"/>
        <dbReference type="Rhea" id="RHEA-COMP:12103"/>
        <dbReference type="Rhea" id="RHEA-COMP:12104"/>
        <dbReference type="ChEBI" id="CHEBI:15378"/>
        <dbReference type="ChEBI" id="CHEBI:30616"/>
        <dbReference type="ChEBI" id="CHEBI:90418"/>
        <dbReference type="ChEBI" id="CHEBI:90420"/>
        <dbReference type="ChEBI" id="CHEBI:456216"/>
        <dbReference type="EC" id="2.7.1.172"/>
    </reaction>
    <physiologicalReaction direction="left-to-right" evidence="2">
        <dbReference type="Rhea" id="RHEA:48433"/>
    </physiologicalReaction>
</comment>
<keyword evidence="5" id="KW-1185">Reference proteome</keyword>
<evidence type="ECO:0000256" key="2">
    <source>
        <dbReference type="ARBA" id="ARBA00048655"/>
    </source>
</evidence>
<dbReference type="Pfam" id="PF03881">
    <property type="entry name" value="Fructosamin_kin"/>
    <property type="match status" value="1"/>
</dbReference>
<dbReference type="Proteomes" id="UP001271007">
    <property type="component" value="Unassembled WGS sequence"/>
</dbReference>
<keyword evidence="3" id="KW-0808">Transferase</keyword>
<protein>
    <recommendedName>
        <fullName evidence="1">protein-ribulosamine 3-kinase</fullName>
        <ecNumber evidence="1">2.7.1.172</ecNumber>
    </recommendedName>
</protein>
<organism evidence="4 5">
    <name type="scientific">Extremus antarcticus</name>
    <dbReference type="NCBI Taxonomy" id="702011"/>
    <lineage>
        <taxon>Eukaryota</taxon>
        <taxon>Fungi</taxon>
        <taxon>Dikarya</taxon>
        <taxon>Ascomycota</taxon>
        <taxon>Pezizomycotina</taxon>
        <taxon>Dothideomycetes</taxon>
        <taxon>Dothideomycetidae</taxon>
        <taxon>Mycosphaerellales</taxon>
        <taxon>Extremaceae</taxon>
        <taxon>Extremus</taxon>
    </lineage>
</organism>
<evidence type="ECO:0000313" key="5">
    <source>
        <dbReference type="Proteomes" id="UP001271007"/>
    </source>
</evidence>
<dbReference type="InterPro" id="IPR011009">
    <property type="entry name" value="Kinase-like_dom_sf"/>
</dbReference>
<proteinExistence type="inferred from homology"/>
<name>A0AAJ0DHH8_9PEZI</name>
<evidence type="ECO:0000256" key="3">
    <source>
        <dbReference type="PIRNR" id="PIRNR006221"/>
    </source>
</evidence>
<sequence>MAQGEYEGVKLLHSISPDLVPGPIGVGTYETDENLHFVLSHFVDMYDEVPDVVDFCKSIADLHHRSMDYSLNAKYGFGVTTCNETIPQHTRWTLSWELFFTEALKDAFRLEEQVHEPSPDISGMLPALCEKVCPRLLRPLETEGRTLRPCLVHGDLWDGNVAVHAKTDKPIIFDASALWAHNEYELHIWRAARYKLRKAFVKEYFNHFPISPPEHDWRDRHLLYSLVADLHPSTLFKRTNRFRDLVIRSMQELVEKFPNGYEGTAKRKDNE</sequence>
<dbReference type="PANTHER" id="PTHR12149">
    <property type="entry name" value="FRUCTOSAMINE 3 KINASE-RELATED PROTEIN"/>
    <property type="match status" value="1"/>
</dbReference>
<dbReference type="AlphaFoldDB" id="A0AAJ0DHH8"/>
<gene>
    <name evidence="4" type="ORF">LTR09_004971</name>
</gene>
<dbReference type="PIRSF" id="PIRSF006221">
    <property type="entry name" value="Ketosamine-3-kinase"/>
    <property type="match status" value="1"/>
</dbReference>
<dbReference type="Gene3D" id="3.90.1200.10">
    <property type="match status" value="1"/>
</dbReference>
<reference evidence="4" key="1">
    <citation type="submission" date="2023-04" db="EMBL/GenBank/DDBJ databases">
        <title>Black Yeasts Isolated from many extreme environments.</title>
        <authorList>
            <person name="Coleine C."/>
            <person name="Stajich J.E."/>
            <person name="Selbmann L."/>
        </authorList>
    </citation>
    <scope>NUCLEOTIDE SEQUENCE</scope>
    <source>
        <strain evidence="4">CCFEE 5312</strain>
    </source>
</reference>
<dbReference type="InterPro" id="IPR016477">
    <property type="entry name" value="Fructo-/Ketosamine-3-kinase"/>
</dbReference>
<comment type="caution">
    <text evidence="4">The sequence shown here is derived from an EMBL/GenBank/DDBJ whole genome shotgun (WGS) entry which is preliminary data.</text>
</comment>
<keyword evidence="3" id="KW-0418">Kinase</keyword>